<keyword evidence="1" id="KW-0812">Transmembrane</keyword>
<evidence type="ECO:0008006" key="3">
    <source>
        <dbReference type="Google" id="ProtNLM"/>
    </source>
</evidence>
<comment type="caution">
    <text evidence="2">The sequence shown here is derived from an EMBL/GenBank/DDBJ whole genome shotgun (WGS) entry which is preliminary data.</text>
</comment>
<dbReference type="InterPro" id="IPR007047">
    <property type="entry name" value="Flp_Fap"/>
</dbReference>
<organism evidence="2">
    <name type="scientific">marine sediment metagenome</name>
    <dbReference type="NCBI Taxonomy" id="412755"/>
    <lineage>
        <taxon>unclassified sequences</taxon>
        <taxon>metagenomes</taxon>
        <taxon>ecological metagenomes</taxon>
    </lineage>
</organism>
<keyword evidence="1" id="KW-1133">Transmembrane helix</keyword>
<gene>
    <name evidence="2" type="ORF">LCGC14_0380070</name>
</gene>
<feature type="transmembrane region" description="Helical" evidence="1">
    <location>
        <begin position="21"/>
        <end position="48"/>
    </location>
</feature>
<name>A0A0F9WBG3_9ZZZZ</name>
<dbReference type="AlphaFoldDB" id="A0A0F9WBG3"/>
<dbReference type="EMBL" id="LAZR01000309">
    <property type="protein sequence ID" value="KKN75503.1"/>
    <property type="molecule type" value="Genomic_DNA"/>
</dbReference>
<proteinExistence type="predicted"/>
<accession>A0A0F9WBG3</accession>
<protein>
    <recommendedName>
        <fullName evidence="3">Flp/Fap pilin component</fullName>
    </recommendedName>
</protein>
<keyword evidence="1" id="KW-0472">Membrane</keyword>
<reference evidence="2" key="1">
    <citation type="journal article" date="2015" name="Nature">
        <title>Complex archaea that bridge the gap between prokaryotes and eukaryotes.</title>
        <authorList>
            <person name="Spang A."/>
            <person name="Saw J.H."/>
            <person name="Jorgensen S.L."/>
            <person name="Zaremba-Niedzwiedzka K."/>
            <person name="Martijn J."/>
            <person name="Lind A.E."/>
            <person name="van Eijk R."/>
            <person name="Schleper C."/>
            <person name="Guy L."/>
            <person name="Ettema T.J."/>
        </authorList>
    </citation>
    <scope>NUCLEOTIDE SEQUENCE</scope>
</reference>
<sequence length="66" mass="6838">MLNWPRSPRQPGRARKAAKKLLHDVSGATAIEYVMIAGLISIAIVVAATGIGTSVVSMFGGVLAAF</sequence>
<dbReference type="Pfam" id="PF04964">
    <property type="entry name" value="Flp_Fap"/>
    <property type="match status" value="1"/>
</dbReference>
<evidence type="ECO:0000256" key="1">
    <source>
        <dbReference type="SAM" id="Phobius"/>
    </source>
</evidence>
<evidence type="ECO:0000313" key="2">
    <source>
        <dbReference type="EMBL" id="KKN75503.1"/>
    </source>
</evidence>